<sequence>MKKSVVIAILALFAAFGAAAGFCNDTQLNTPLQKAIELSEQNSGDTSAAGDLEAVAPFRNSDHTGCVMRSEELLRSPALQQRGNSYRLPIFRLAAGAFALAFQLSLETPPSGHFTPVTDQYPQVLAWLGCSVEVRAGPFA</sequence>
<dbReference type="AlphaFoldDB" id="A0A2U1BBH8"/>
<feature type="signal peptide" evidence="1">
    <location>
        <begin position="1"/>
        <end position="20"/>
    </location>
</feature>
<dbReference type="EMBL" id="QEKH01000001">
    <property type="protein sequence ID" value="PVY45981.1"/>
    <property type="molecule type" value="Genomic_DNA"/>
</dbReference>
<evidence type="ECO:0000256" key="1">
    <source>
        <dbReference type="SAM" id="SignalP"/>
    </source>
</evidence>
<evidence type="ECO:0000313" key="4">
    <source>
        <dbReference type="Proteomes" id="UP000245959"/>
    </source>
</evidence>
<gene>
    <name evidence="3" type="ORF">C8D82_101179</name>
    <name evidence="2" type="ORF">HF882_12785</name>
</gene>
<name>A0A2U1BBH8_9BACT</name>
<proteinExistence type="predicted"/>
<feature type="chain" id="PRO_5041165411" evidence="1">
    <location>
        <begin position="21"/>
        <end position="140"/>
    </location>
</feature>
<dbReference type="EMBL" id="JABAEW010000024">
    <property type="protein sequence ID" value="NMD87461.1"/>
    <property type="molecule type" value="Genomic_DNA"/>
</dbReference>
<organism evidence="3 4">
    <name type="scientific">Victivallis vadensis</name>
    <dbReference type="NCBI Taxonomy" id="172901"/>
    <lineage>
        <taxon>Bacteria</taxon>
        <taxon>Pseudomonadati</taxon>
        <taxon>Lentisphaerota</taxon>
        <taxon>Lentisphaeria</taxon>
        <taxon>Victivallales</taxon>
        <taxon>Victivallaceae</taxon>
        <taxon>Victivallis</taxon>
    </lineage>
</organism>
<dbReference type="Proteomes" id="UP000245959">
    <property type="component" value="Unassembled WGS sequence"/>
</dbReference>
<keyword evidence="4" id="KW-1185">Reference proteome</keyword>
<keyword evidence="1" id="KW-0732">Signal</keyword>
<dbReference type="Proteomes" id="UP000576225">
    <property type="component" value="Unassembled WGS sequence"/>
</dbReference>
<accession>A0A2U1BBH8</accession>
<evidence type="ECO:0000313" key="3">
    <source>
        <dbReference type="EMBL" id="PVY45981.1"/>
    </source>
</evidence>
<dbReference type="GeneID" id="78293713"/>
<reference evidence="3 4" key="1">
    <citation type="submission" date="2018-04" db="EMBL/GenBank/DDBJ databases">
        <title>Genomic Encyclopedia of Type Strains, Phase IV (KMG-IV): sequencing the most valuable type-strain genomes for metagenomic binning, comparative biology and taxonomic classification.</title>
        <authorList>
            <person name="Goeker M."/>
        </authorList>
    </citation>
    <scope>NUCLEOTIDE SEQUENCE [LARGE SCALE GENOMIC DNA]</scope>
    <source>
        <strain evidence="3 4">DSM 14823</strain>
    </source>
</reference>
<comment type="caution">
    <text evidence="3">The sequence shown here is derived from an EMBL/GenBank/DDBJ whole genome shotgun (WGS) entry which is preliminary data.</text>
</comment>
<reference evidence="2 5" key="2">
    <citation type="submission" date="2020-04" db="EMBL/GenBank/DDBJ databases">
        <authorList>
            <person name="Hitch T.C.A."/>
            <person name="Wylensek D."/>
            <person name="Clavel T."/>
        </authorList>
    </citation>
    <scope>NUCLEOTIDE SEQUENCE [LARGE SCALE GENOMIC DNA]</scope>
    <source>
        <strain evidence="2 5">COR2-253-APC-1A</strain>
    </source>
</reference>
<protein>
    <submittedName>
        <fullName evidence="3">Uncharacterized protein</fullName>
    </submittedName>
</protein>
<dbReference type="RefSeq" id="WP_116882373.1">
    <property type="nucleotide sequence ID" value="NZ_CABMMC010000087.1"/>
</dbReference>
<evidence type="ECO:0000313" key="5">
    <source>
        <dbReference type="Proteomes" id="UP000576225"/>
    </source>
</evidence>
<evidence type="ECO:0000313" key="2">
    <source>
        <dbReference type="EMBL" id="NMD87461.1"/>
    </source>
</evidence>